<name>A0ABM9DNR3_9HYPH</name>
<organism evidence="1 2">
    <name type="scientific">Mesorhizobium escarrei</name>
    <dbReference type="NCBI Taxonomy" id="666018"/>
    <lineage>
        <taxon>Bacteria</taxon>
        <taxon>Pseudomonadati</taxon>
        <taxon>Pseudomonadota</taxon>
        <taxon>Alphaproteobacteria</taxon>
        <taxon>Hyphomicrobiales</taxon>
        <taxon>Phyllobacteriaceae</taxon>
        <taxon>Mesorhizobium</taxon>
    </lineage>
</organism>
<evidence type="ECO:0008006" key="3">
    <source>
        <dbReference type="Google" id="ProtNLM"/>
    </source>
</evidence>
<sequence>MERFTVKILLLTQEIGVLSLPRAQFVSSRFMVKSAWGPRRWQTGVRALRVRAADYRGEPVSSLRRCRRAMERAERSS</sequence>
<proteinExistence type="predicted"/>
<protein>
    <recommendedName>
        <fullName evidence="3">Secreted protein</fullName>
    </recommendedName>
</protein>
<evidence type="ECO:0000313" key="2">
    <source>
        <dbReference type="Proteomes" id="UP001153050"/>
    </source>
</evidence>
<comment type="caution">
    <text evidence="1">The sequence shown here is derived from an EMBL/GenBank/DDBJ whole genome shotgun (WGS) entry which is preliminary data.</text>
</comment>
<keyword evidence="2" id="KW-1185">Reference proteome</keyword>
<gene>
    <name evidence="1" type="ORF">MES5069_190193</name>
</gene>
<dbReference type="EMBL" id="CAKXZT010000101">
    <property type="protein sequence ID" value="CAH2398229.1"/>
    <property type="molecule type" value="Genomic_DNA"/>
</dbReference>
<dbReference type="Proteomes" id="UP001153050">
    <property type="component" value="Unassembled WGS sequence"/>
</dbReference>
<accession>A0ABM9DNR3</accession>
<reference evidence="1 2" key="1">
    <citation type="submission" date="2022-03" db="EMBL/GenBank/DDBJ databases">
        <authorList>
            <person name="Brunel B."/>
        </authorList>
    </citation>
    <scope>NUCLEOTIDE SEQUENCE [LARGE SCALE GENOMIC DNA]</scope>
    <source>
        <strain evidence="1">STM5069sample</strain>
    </source>
</reference>
<evidence type="ECO:0000313" key="1">
    <source>
        <dbReference type="EMBL" id="CAH2398229.1"/>
    </source>
</evidence>